<evidence type="ECO:0000313" key="1">
    <source>
        <dbReference type="EMBL" id="SVB68723.1"/>
    </source>
</evidence>
<name>A0A382G2C7_9ZZZZ</name>
<dbReference type="AlphaFoldDB" id="A0A382G2C7"/>
<accession>A0A382G2C7</accession>
<gene>
    <name evidence="1" type="ORF">METZ01_LOCUS221577</name>
</gene>
<protein>
    <submittedName>
        <fullName evidence="1">Uncharacterized protein</fullName>
    </submittedName>
</protein>
<dbReference type="EMBL" id="UINC01052881">
    <property type="protein sequence ID" value="SVB68723.1"/>
    <property type="molecule type" value="Genomic_DNA"/>
</dbReference>
<organism evidence="1">
    <name type="scientific">marine metagenome</name>
    <dbReference type="NCBI Taxonomy" id="408172"/>
    <lineage>
        <taxon>unclassified sequences</taxon>
        <taxon>metagenomes</taxon>
        <taxon>ecological metagenomes</taxon>
    </lineage>
</organism>
<reference evidence="1" key="1">
    <citation type="submission" date="2018-05" db="EMBL/GenBank/DDBJ databases">
        <authorList>
            <person name="Lanie J.A."/>
            <person name="Ng W.-L."/>
            <person name="Kazmierczak K.M."/>
            <person name="Andrzejewski T.M."/>
            <person name="Davidsen T.M."/>
            <person name="Wayne K.J."/>
            <person name="Tettelin H."/>
            <person name="Glass J.I."/>
            <person name="Rusch D."/>
            <person name="Podicherti R."/>
            <person name="Tsui H.-C.T."/>
            <person name="Winkler M.E."/>
        </authorList>
    </citation>
    <scope>NUCLEOTIDE SEQUENCE</scope>
</reference>
<sequence>MKNIDPRKYNLSPRIQLQQNTSGHLFIVMDRKSRIIMKDGHRIMAMVHAIQSAERNQTVSVLTSARVCSKTRLFLCDNNVDVNRL</sequence>
<proteinExistence type="predicted"/>